<gene>
    <name evidence="1" type="ORF">METZ01_LOCUS105902</name>
</gene>
<evidence type="ECO:0000313" key="1">
    <source>
        <dbReference type="EMBL" id="SVA53048.1"/>
    </source>
</evidence>
<proteinExistence type="predicted"/>
<dbReference type="AlphaFoldDB" id="A0A381WLH8"/>
<name>A0A381WLH8_9ZZZZ</name>
<reference evidence="1" key="1">
    <citation type="submission" date="2018-05" db="EMBL/GenBank/DDBJ databases">
        <authorList>
            <person name="Lanie J.A."/>
            <person name="Ng W.-L."/>
            <person name="Kazmierczak K.M."/>
            <person name="Andrzejewski T.M."/>
            <person name="Davidsen T.M."/>
            <person name="Wayne K.J."/>
            <person name="Tettelin H."/>
            <person name="Glass J.I."/>
            <person name="Rusch D."/>
            <person name="Podicherti R."/>
            <person name="Tsui H.-C.T."/>
            <person name="Winkler M.E."/>
        </authorList>
    </citation>
    <scope>NUCLEOTIDE SEQUENCE</scope>
</reference>
<accession>A0A381WLH8</accession>
<sequence length="42" mass="4600">MQASFPVTYSPHKYKISEKVEVHFVLGASTTFNTGPSKNLAS</sequence>
<dbReference type="EMBL" id="UINC01012105">
    <property type="protein sequence ID" value="SVA53048.1"/>
    <property type="molecule type" value="Genomic_DNA"/>
</dbReference>
<protein>
    <submittedName>
        <fullName evidence="1">Uncharacterized protein</fullName>
    </submittedName>
</protein>
<organism evidence="1">
    <name type="scientific">marine metagenome</name>
    <dbReference type="NCBI Taxonomy" id="408172"/>
    <lineage>
        <taxon>unclassified sequences</taxon>
        <taxon>metagenomes</taxon>
        <taxon>ecological metagenomes</taxon>
    </lineage>
</organism>